<organism evidence="1 2">
    <name type="scientific">Vermiconidia calcicola</name>
    <dbReference type="NCBI Taxonomy" id="1690605"/>
    <lineage>
        <taxon>Eukaryota</taxon>
        <taxon>Fungi</taxon>
        <taxon>Dikarya</taxon>
        <taxon>Ascomycota</taxon>
        <taxon>Pezizomycotina</taxon>
        <taxon>Dothideomycetes</taxon>
        <taxon>Dothideomycetidae</taxon>
        <taxon>Mycosphaerellales</taxon>
        <taxon>Extremaceae</taxon>
        <taxon>Vermiconidia</taxon>
    </lineage>
</organism>
<reference evidence="1" key="1">
    <citation type="submission" date="2023-07" db="EMBL/GenBank/DDBJ databases">
        <title>Black Yeasts Isolated from many extreme environments.</title>
        <authorList>
            <person name="Coleine C."/>
            <person name="Stajich J.E."/>
            <person name="Selbmann L."/>
        </authorList>
    </citation>
    <scope>NUCLEOTIDE SEQUENCE</scope>
    <source>
        <strain evidence="1">CCFEE 5714</strain>
    </source>
</reference>
<evidence type="ECO:0000313" key="2">
    <source>
        <dbReference type="Proteomes" id="UP001281147"/>
    </source>
</evidence>
<dbReference type="Proteomes" id="UP001281147">
    <property type="component" value="Unassembled WGS sequence"/>
</dbReference>
<protein>
    <submittedName>
        <fullName evidence="1">Uncharacterized protein</fullName>
    </submittedName>
</protein>
<evidence type="ECO:0000313" key="1">
    <source>
        <dbReference type="EMBL" id="KAK3722656.1"/>
    </source>
</evidence>
<dbReference type="EMBL" id="JAUTXU010000012">
    <property type="protein sequence ID" value="KAK3722656.1"/>
    <property type="molecule type" value="Genomic_DNA"/>
</dbReference>
<sequence>MEEKDAATEPRGVAVEQEDAGNVQDITTSALSDLQHEDSRKIMDVVDRLRRGGLSEVVQLPQLVVCGDQSSRKSSVLEAITEIPFPRKENLCTRFATEIVLRRATTASITTKIIPDKSRAPDDKAKLEAFNKTIKNFADLPSLIEHATDLVGLSTGRGGERKGPALSRDVLSIEIEGPNRPHLTVVDLPGLIHSASNAASEADVKLIRSIVYDYIKEGRTIIMAVVSAKNDYANQIILQKCREVETEGHRTIGIITKPDFLIAGSDNEVDWLDLARNRDVHLGLGWHMLKNRTPTEMSNDFEARNASEASFFSTGRYREMPADTLGIKPLRVRLSRLLYKHLKTELPALRKEINEKHRGVCHELKLLGEKRSTAQERRRFLMDISMKYQDIAKAATNGQYEHDFFGQVDVEQRVDDETNMRRVRATVQYLNLQYATAMREYGHAIRIETENAGATGTNVDGNVAPDLDDGYGEFAELQQKIAREDEVARVRQLLVRSRGRELPGTFNPLLISQPFWSQSSNWETIASYHIARVAEVCATSMRAAIEFAAPSDGSKRLQALKIDNALENRLKDAKFELRRLVKDTKQHPITYDPSYTSIVQKARMEKHTSKFNSLVKEAETEVHTGGKIPSSTLYPKSEIIKSGIVDIVEKDMDKTSAEDALDSQFAYYKKEVSYFIDAVTKQVVERHLLRGLAENTLSPLLISDMTDGEISLVAPEPEEMTRQRDFLEARRSMLEQGQETFKSALGLFR</sequence>
<proteinExistence type="predicted"/>
<name>A0ACC3NTE4_9PEZI</name>
<keyword evidence="2" id="KW-1185">Reference proteome</keyword>
<gene>
    <name evidence="1" type="ORF">LTR37_002226</name>
</gene>
<comment type="caution">
    <text evidence="1">The sequence shown here is derived from an EMBL/GenBank/DDBJ whole genome shotgun (WGS) entry which is preliminary data.</text>
</comment>
<accession>A0ACC3NTE4</accession>